<dbReference type="InterPro" id="IPR008909">
    <property type="entry name" value="DALR_anticod-bd"/>
</dbReference>
<evidence type="ECO:0000256" key="6">
    <source>
        <dbReference type="ARBA" id="ARBA00022741"/>
    </source>
</evidence>
<evidence type="ECO:0000256" key="1">
    <source>
        <dbReference type="ARBA" id="ARBA00004496"/>
    </source>
</evidence>
<evidence type="ECO:0000256" key="10">
    <source>
        <dbReference type="ARBA" id="ARBA00047937"/>
    </source>
</evidence>
<dbReference type="Pfam" id="PF02092">
    <property type="entry name" value="tRNA_synt_2f"/>
    <property type="match status" value="1"/>
</dbReference>
<reference evidence="14" key="1">
    <citation type="submission" date="2015-09" db="EMBL/GenBank/DDBJ databases">
        <authorList>
            <person name="Rodrigo-Torres L."/>
            <person name="Arahal D.R."/>
        </authorList>
    </citation>
    <scope>NUCLEOTIDE SEQUENCE [LARGE SCALE GENOMIC DNA]</scope>
    <source>
        <strain evidence="14">CECT 4293</strain>
    </source>
</reference>
<evidence type="ECO:0000256" key="8">
    <source>
        <dbReference type="ARBA" id="ARBA00022917"/>
    </source>
</evidence>
<dbReference type="Proteomes" id="UP000050786">
    <property type="component" value="Unassembled WGS sequence"/>
</dbReference>
<dbReference type="PANTHER" id="PTHR30075">
    <property type="entry name" value="GLYCYL-TRNA SYNTHETASE"/>
    <property type="match status" value="1"/>
</dbReference>
<evidence type="ECO:0000256" key="4">
    <source>
        <dbReference type="ARBA" id="ARBA00022490"/>
    </source>
</evidence>
<proteinExistence type="inferred from homology"/>
<accession>A0A0P1E5L3</accession>
<comment type="subunit">
    <text evidence="3 11">Tetramer of two alpha and two beta subunits.</text>
</comment>
<keyword evidence="8 11" id="KW-0648">Protein biosynthesis</keyword>
<evidence type="ECO:0000256" key="2">
    <source>
        <dbReference type="ARBA" id="ARBA00008226"/>
    </source>
</evidence>
<dbReference type="PANTHER" id="PTHR30075:SF2">
    <property type="entry name" value="GLYCINE--TRNA LIGASE, CHLOROPLASTIC_MITOCHONDRIAL 2"/>
    <property type="match status" value="1"/>
</dbReference>
<keyword evidence="5 11" id="KW-0436">Ligase</keyword>
<dbReference type="HAMAP" id="MF_00255">
    <property type="entry name" value="Gly_tRNA_synth_beta"/>
    <property type="match status" value="1"/>
</dbReference>
<comment type="subcellular location">
    <subcellularLocation>
        <location evidence="1 11">Cytoplasm</location>
    </subcellularLocation>
</comment>
<dbReference type="InterPro" id="IPR015944">
    <property type="entry name" value="Gly-tRNA-synth_bsu"/>
</dbReference>
<dbReference type="InterPro" id="IPR006194">
    <property type="entry name" value="Gly-tRNA-synth_heterodimer"/>
</dbReference>
<feature type="domain" description="DALR anticodon binding" evidence="12">
    <location>
        <begin position="628"/>
        <end position="730"/>
    </location>
</feature>
<dbReference type="Pfam" id="PF05746">
    <property type="entry name" value="DALR_1"/>
    <property type="match status" value="1"/>
</dbReference>
<dbReference type="GO" id="GO:0006420">
    <property type="term" value="P:arginyl-tRNA aminoacylation"/>
    <property type="evidence" value="ECO:0007669"/>
    <property type="project" value="InterPro"/>
</dbReference>
<evidence type="ECO:0000313" key="14">
    <source>
        <dbReference type="Proteomes" id="UP000050786"/>
    </source>
</evidence>
<evidence type="ECO:0000256" key="3">
    <source>
        <dbReference type="ARBA" id="ARBA00011209"/>
    </source>
</evidence>
<dbReference type="PROSITE" id="PS50861">
    <property type="entry name" value="AA_TRNA_LIGASE_II_GLYAB"/>
    <property type="match status" value="1"/>
</dbReference>
<keyword evidence="4 11" id="KW-0963">Cytoplasm</keyword>
<dbReference type="GO" id="GO:0006426">
    <property type="term" value="P:glycyl-tRNA aminoacylation"/>
    <property type="evidence" value="ECO:0007669"/>
    <property type="project" value="UniProtKB-UniRule"/>
</dbReference>
<evidence type="ECO:0000259" key="12">
    <source>
        <dbReference type="Pfam" id="PF05746"/>
    </source>
</evidence>
<dbReference type="EC" id="6.1.1.14" evidence="11"/>
<sequence length="739" mass="81143">MPDLLIELFSEEIPARMQTRAGEDLKKRITDGLVEAGLTYASAATLTTPRRLTLAVEGLLSESPMIREERKGPKVGAPDKAIEGFLRGAGLTRDQLEERETPKGAVYFGTVEKPGRPAAEIIAEVLEATIRNFPWPKSMRWGNGGLRWVRPLHSILCILTDEAGAQVVPMEIEGIKSGDTTEGHRFMAPGRFAVSSFEDYAAKLKRAFVVLSPAERAEHIWNDAQNLAFAAGLEVVDDKGLLAEVAGLVEWPVVLMGQIDDEFLELPPEVLQTSMKEHQKFFSVKNPKTGRIERFITVANRETTDNGATILAGNQKVLSARLADAKFFWENDLRVAKSDIAQWTRALENVTFHNKLGTQAERIDRIAALARELAPVTGADADQAEKAARLAKADLSSEMVYEFPELQGLMGRYYIEADGEDSAVAAVAQDHYSPLGPSDDVPTAPLSVTVALADKLDTLTGFWAIEEKPTGSKDPFALRRAALGVTRLILENDLRLRLDRFFDSQLVRAEGAINDALPKSDVEDLLEEIADHGVFGAAFKAVKDNLGDKPTAEFLGLEKKVPDASDDLLSFFHDRLKTFLRDEGIRHDIIDACIAMDGNDDLNLLVKRARALNAVIATEDGENLVQGFKRANNILTQAEEKDGVEYSYGADIKFAETDSEKALFGALEAAQAKIDPALKAEDFPSAMSAMADLRGPVDAFFEDVQVNTDNDILRRNRLNLLSQIRQVCSSVADLSRIEG</sequence>
<dbReference type="GO" id="GO:0004814">
    <property type="term" value="F:arginine-tRNA ligase activity"/>
    <property type="evidence" value="ECO:0007669"/>
    <property type="project" value="InterPro"/>
</dbReference>
<dbReference type="EMBL" id="CYPS01000043">
    <property type="protein sequence ID" value="CUH43921.1"/>
    <property type="molecule type" value="Genomic_DNA"/>
</dbReference>
<evidence type="ECO:0000256" key="11">
    <source>
        <dbReference type="HAMAP-Rule" id="MF_00255"/>
    </source>
</evidence>
<evidence type="ECO:0000256" key="7">
    <source>
        <dbReference type="ARBA" id="ARBA00022840"/>
    </source>
</evidence>
<evidence type="ECO:0000256" key="5">
    <source>
        <dbReference type="ARBA" id="ARBA00022598"/>
    </source>
</evidence>
<keyword evidence="9 11" id="KW-0030">Aminoacyl-tRNA synthetase</keyword>
<dbReference type="NCBIfam" id="TIGR00211">
    <property type="entry name" value="glyS"/>
    <property type="match status" value="1"/>
</dbReference>
<dbReference type="GO" id="GO:0005524">
    <property type="term" value="F:ATP binding"/>
    <property type="evidence" value="ECO:0007669"/>
    <property type="project" value="UniProtKB-UniRule"/>
</dbReference>
<gene>
    <name evidence="11 13" type="primary">glyS</name>
    <name evidence="13" type="ORF">RUM4293_02818</name>
</gene>
<comment type="catalytic activity">
    <reaction evidence="10 11">
        <text>tRNA(Gly) + glycine + ATP = glycyl-tRNA(Gly) + AMP + diphosphate</text>
        <dbReference type="Rhea" id="RHEA:16013"/>
        <dbReference type="Rhea" id="RHEA-COMP:9664"/>
        <dbReference type="Rhea" id="RHEA-COMP:9683"/>
        <dbReference type="ChEBI" id="CHEBI:30616"/>
        <dbReference type="ChEBI" id="CHEBI:33019"/>
        <dbReference type="ChEBI" id="CHEBI:57305"/>
        <dbReference type="ChEBI" id="CHEBI:78442"/>
        <dbReference type="ChEBI" id="CHEBI:78522"/>
        <dbReference type="ChEBI" id="CHEBI:456215"/>
        <dbReference type="EC" id="6.1.1.14"/>
    </reaction>
</comment>
<keyword evidence="14" id="KW-1185">Reference proteome</keyword>
<organism evidence="13 14">
    <name type="scientific">Ruegeria atlantica</name>
    <dbReference type="NCBI Taxonomy" id="81569"/>
    <lineage>
        <taxon>Bacteria</taxon>
        <taxon>Pseudomonadati</taxon>
        <taxon>Pseudomonadota</taxon>
        <taxon>Alphaproteobacteria</taxon>
        <taxon>Rhodobacterales</taxon>
        <taxon>Roseobacteraceae</taxon>
        <taxon>Ruegeria</taxon>
    </lineage>
</organism>
<keyword evidence="7 11" id="KW-0067">ATP-binding</keyword>
<name>A0A0P1E5L3_9RHOB</name>
<keyword evidence="6 11" id="KW-0547">Nucleotide-binding</keyword>
<dbReference type="PRINTS" id="PR01045">
    <property type="entry name" value="TRNASYNTHGB"/>
</dbReference>
<comment type="similarity">
    <text evidence="2 11">Belongs to the class-II aminoacyl-tRNA synthetase family.</text>
</comment>
<evidence type="ECO:0000256" key="9">
    <source>
        <dbReference type="ARBA" id="ARBA00023146"/>
    </source>
</evidence>
<dbReference type="GO" id="GO:0004820">
    <property type="term" value="F:glycine-tRNA ligase activity"/>
    <property type="evidence" value="ECO:0007669"/>
    <property type="project" value="UniProtKB-UniRule"/>
</dbReference>
<dbReference type="RefSeq" id="WP_058273918.1">
    <property type="nucleotide sequence ID" value="NZ_CYPS01000043.1"/>
</dbReference>
<dbReference type="SUPFAM" id="SSF109604">
    <property type="entry name" value="HD-domain/PDEase-like"/>
    <property type="match status" value="1"/>
</dbReference>
<protein>
    <recommendedName>
        <fullName evidence="11">Glycine--tRNA ligase beta subunit</fullName>
        <ecNumber evidence="11">6.1.1.14</ecNumber>
    </recommendedName>
    <alternativeName>
        <fullName evidence="11">Glycyl-tRNA synthetase beta subunit</fullName>
        <shortName evidence="11">GlyRS</shortName>
    </alternativeName>
</protein>
<evidence type="ECO:0000313" key="13">
    <source>
        <dbReference type="EMBL" id="CUH43921.1"/>
    </source>
</evidence>
<dbReference type="AlphaFoldDB" id="A0A0P1E5L3"/>
<dbReference type="GO" id="GO:0005829">
    <property type="term" value="C:cytosol"/>
    <property type="evidence" value="ECO:0007669"/>
    <property type="project" value="TreeGrafter"/>
</dbReference>